<feature type="transmembrane region" description="Helical" evidence="2">
    <location>
        <begin position="314"/>
        <end position="332"/>
    </location>
</feature>
<feature type="transmembrane region" description="Helical" evidence="2">
    <location>
        <begin position="370"/>
        <end position="394"/>
    </location>
</feature>
<feature type="compositionally biased region" description="Polar residues" evidence="1">
    <location>
        <begin position="414"/>
        <end position="429"/>
    </location>
</feature>
<feature type="transmembrane region" description="Helical" evidence="2">
    <location>
        <begin position="45"/>
        <end position="67"/>
    </location>
</feature>
<reference evidence="3 4" key="1">
    <citation type="submission" date="2024-09" db="EMBL/GenBank/DDBJ databases">
        <authorList>
            <person name="Lee S.D."/>
        </authorList>
    </citation>
    <scope>NUCLEOTIDE SEQUENCE [LARGE SCALE GENOMIC DNA]</scope>
    <source>
        <strain evidence="3 4">N8-3</strain>
    </source>
</reference>
<feature type="transmembrane region" description="Helical" evidence="2">
    <location>
        <begin position="287"/>
        <end position="308"/>
    </location>
</feature>
<dbReference type="PANTHER" id="PTHR23542:SF1">
    <property type="entry name" value="MAJOR FACILITATOR SUPERFAMILY (MFS) PROFILE DOMAIN-CONTAINING PROTEIN"/>
    <property type="match status" value="1"/>
</dbReference>
<dbReference type="Proteomes" id="UP001592531">
    <property type="component" value="Unassembled WGS sequence"/>
</dbReference>
<feature type="transmembrane region" description="Helical" evidence="2">
    <location>
        <begin position="168"/>
        <end position="197"/>
    </location>
</feature>
<feature type="region of interest" description="Disordered" evidence="1">
    <location>
        <begin position="404"/>
        <end position="429"/>
    </location>
</feature>
<dbReference type="SUPFAM" id="SSF103473">
    <property type="entry name" value="MFS general substrate transporter"/>
    <property type="match status" value="1"/>
</dbReference>
<gene>
    <name evidence="3" type="ORF">ACEZDE_05825</name>
</gene>
<dbReference type="PANTHER" id="PTHR23542">
    <property type="match status" value="1"/>
</dbReference>
<organism evidence="3 4">
    <name type="scientific">Streptacidiphilus cavernicola</name>
    <dbReference type="NCBI Taxonomy" id="3342716"/>
    <lineage>
        <taxon>Bacteria</taxon>
        <taxon>Bacillati</taxon>
        <taxon>Actinomycetota</taxon>
        <taxon>Actinomycetes</taxon>
        <taxon>Kitasatosporales</taxon>
        <taxon>Streptomycetaceae</taxon>
        <taxon>Streptacidiphilus</taxon>
    </lineage>
</organism>
<protein>
    <submittedName>
        <fullName evidence="3">MFS transporter</fullName>
    </submittedName>
</protein>
<feature type="transmembrane region" description="Helical" evidence="2">
    <location>
        <begin position="344"/>
        <end position="364"/>
    </location>
</feature>
<evidence type="ECO:0000256" key="1">
    <source>
        <dbReference type="SAM" id="MobiDB-lite"/>
    </source>
</evidence>
<evidence type="ECO:0000313" key="4">
    <source>
        <dbReference type="Proteomes" id="UP001592531"/>
    </source>
</evidence>
<keyword evidence="2" id="KW-0472">Membrane</keyword>
<accession>A0ABV6VQX6</accession>
<evidence type="ECO:0000313" key="3">
    <source>
        <dbReference type="EMBL" id="MFC1416157.1"/>
    </source>
</evidence>
<dbReference type="RefSeq" id="WP_380533141.1">
    <property type="nucleotide sequence ID" value="NZ_JBHFAB010000003.1"/>
</dbReference>
<keyword evidence="2" id="KW-1133">Transmembrane helix</keyword>
<comment type="caution">
    <text evidence="3">The sequence shown here is derived from an EMBL/GenBank/DDBJ whole genome shotgun (WGS) entry which is preliminary data.</text>
</comment>
<dbReference type="InterPro" id="IPR036259">
    <property type="entry name" value="MFS_trans_sf"/>
</dbReference>
<name>A0ABV6VQX6_9ACTN</name>
<keyword evidence="2" id="KW-0812">Transmembrane</keyword>
<dbReference type="Gene3D" id="1.20.1250.20">
    <property type="entry name" value="MFS general substrate transporter like domains"/>
    <property type="match status" value="2"/>
</dbReference>
<feature type="transmembrane region" description="Helical" evidence="2">
    <location>
        <begin position="257"/>
        <end position="275"/>
    </location>
</feature>
<keyword evidence="4" id="KW-1185">Reference proteome</keyword>
<dbReference type="Pfam" id="PF07690">
    <property type="entry name" value="MFS_1"/>
    <property type="match status" value="1"/>
</dbReference>
<feature type="transmembrane region" description="Helical" evidence="2">
    <location>
        <begin position="79"/>
        <end position="102"/>
    </location>
</feature>
<sequence>MSTATGMRAVVQISGPALPAISFAARLPAAICPIGTLLMLTELNGIGAAGITAGMLWTGQAVGGPFLGRYADRRGHRPVILAASLANAAAIAVLVVSALTAMPLPVQVALAGAVGVTVPQIGPLSRTRWIVLTTPANGAGPDAARELTRRALSFDTAVDEVGFMVGPALAGVMVVLVHPAAGLALAGALIAVFGTLFALHPTAPPGTVAPASSTVRLLRPALVALFAMALLQGMVWGSANAGTSALCAHLGATGTAGFVWGAMAVTSSAAGLLVTLRPSALELTLQLRIAIAAQALLLLPLLVVGGFLGAAAAVAGIGLAVAPHLIAVFTLAERVAPLERMGEAMAVLGSGLIIGQGVAALAAGQLAQHFGYHSAFVLTCGCGVGAVVVALVFVRPGVMGLPRAARSPGRYSPSRRQMSVTNSRSSGSR</sequence>
<dbReference type="InterPro" id="IPR011701">
    <property type="entry name" value="MFS"/>
</dbReference>
<dbReference type="EMBL" id="JBHFAB010000003">
    <property type="protein sequence ID" value="MFC1416157.1"/>
    <property type="molecule type" value="Genomic_DNA"/>
</dbReference>
<feature type="transmembrane region" description="Helical" evidence="2">
    <location>
        <begin position="217"/>
        <end position="237"/>
    </location>
</feature>
<evidence type="ECO:0000256" key="2">
    <source>
        <dbReference type="SAM" id="Phobius"/>
    </source>
</evidence>
<proteinExistence type="predicted"/>